<keyword evidence="1" id="KW-0233">DNA recombination</keyword>
<dbReference type="SUPFAM" id="SSF56349">
    <property type="entry name" value="DNA breaking-rejoining enzymes"/>
    <property type="match status" value="1"/>
</dbReference>
<dbReference type="InterPro" id="IPR002104">
    <property type="entry name" value="Integrase_catalytic"/>
</dbReference>
<dbReference type="Proteomes" id="UP001589838">
    <property type="component" value="Unassembled WGS sequence"/>
</dbReference>
<dbReference type="Gene3D" id="1.10.443.10">
    <property type="entry name" value="Intergrase catalytic core"/>
    <property type="match status" value="1"/>
</dbReference>
<protein>
    <submittedName>
        <fullName evidence="3">Tyrosine-type recombinase/integrase</fullName>
    </submittedName>
</protein>
<reference evidence="3 4" key="1">
    <citation type="submission" date="2024-09" db="EMBL/GenBank/DDBJ databases">
        <authorList>
            <person name="Sun Q."/>
            <person name="Mori K."/>
        </authorList>
    </citation>
    <scope>NUCLEOTIDE SEQUENCE [LARGE SCALE GENOMIC DNA]</scope>
    <source>
        <strain evidence="3 4">NCAIM B.02610</strain>
    </source>
</reference>
<name>A0ABV6KFU0_9BACI</name>
<dbReference type="Pfam" id="PF00589">
    <property type="entry name" value="Phage_integrase"/>
    <property type="match status" value="1"/>
</dbReference>
<dbReference type="InterPro" id="IPR011010">
    <property type="entry name" value="DNA_brk_join_enz"/>
</dbReference>
<comment type="caution">
    <text evidence="3">The sequence shown here is derived from an EMBL/GenBank/DDBJ whole genome shotgun (WGS) entry which is preliminary data.</text>
</comment>
<evidence type="ECO:0000256" key="1">
    <source>
        <dbReference type="ARBA" id="ARBA00023172"/>
    </source>
</evidence>
<keyword evidence="4" id="KW-1185">Reference proteome</keyword>
<evidence type="ECO:0000313" key="4">
    <source>
        <dbReference type="Proteomes" id="UP001589838"/>
    </source>
</evidence>
<sequence>MKKKFIVENVAAIVEAPRLNKKQIQIWTYDECRRFLNHVKEHLEYVAYLLALITGMRQSDILALTWQHVYFERNTISVNQTLERGTRALDPKVKSKNSQRSIRVDHETMLELQKQKRRIMKEKMYLGEEYNDFDLVIPTTKGTPINQRNILRTFYRYMKKAGVRQIDFMICAIHMHLCCFKMKQTRKLFLRDLNILSEH</sequence>
<evidence type="ECO:0000313" key="3">
    <source>
        <dbReference type="EMBL" id="MFC0470701.1"/>
    </source>
</evidence>
<gene>
    <name evidence="3" type="ORF">ACFFHM_09390</name>
</gene>
<accession>A0ABV6KFU0</accession>
<evidence type="ECO:0000259" key="2">
    <source>
        <dbReference type="PROSITE" id="PS51898"/>
    </source>
</evidence>
<dbReference type="InterPro" id="IPR013762">
    <property type="entry name" value="Integrase-like_cat_sf"/>
</dbReference>
<proteinExistence type="predicted"/>
<feature type="domain" description="Tyr recombinase" evidence="2">
    <location>
        <begin position="22"/>
        <end position="199"/>
    </location>
</feature>
<dbReference type="RefSeq" id="WP_390183820.1">
    <property type="nucleotide sequence ID" value="NZ_JAXBLX010000004.1"/>
</dbReference>
<dbReference type="PROSITE" id="PS51898">
    <property type="entry name" value="TYR_RECOMBINASE"/>
    <property type="match status" value="1"/>
</dbReference>
<dbReference type="EMBL" id="JBHLUX010000024">
    <property type="protein sequence ID" value="MFC0470701.1"/>
    <property type="molecule type" value="Genomic_DNA"/>
</dbReference>
<organism evidence="3 4">
    <name type="scientific">Halalkalibacter kiskunsagensis</name>
    <dbReference type="NCBI Taxonomy" id="1548599"/>
    <lineage>
        <taxon>Bacteria</taxon>
        <taxon>Bacillati</taxon>
        <taxon>Bacillota</taxon>
        <taxon>Bacilli</taxon>
        <taxon>Bacillales</taxon>
        <taxon>Bacillaceae</taxon>
        <taxon>Halalkalibacter</taxon>
    </lineage>
</organism>